<feature type="non-terminal residue" evidence="1">
    <location>
        <position position="1"/>
    </location>
</feature>
<dbReference type="Proteomes" id="UP000015453">
    <property type="component" value="Unassembled WGS sequence"/>
</dbReference>
<dbReference type="EMBL" id="AUSU01003753">
    <property type="protein sequence ID" value="EPS66291.1"/>
    <property type="molecule type" value="Genomic_DNA"/>
</dbReference>
<protein>
    <submittedName>
        <fullName evidence="1">Uncharacterized protein</fullName>
    </submittedName>
</protein>
<organism evidence="1 2">
    <name type="scientific">Genlisea aurea</name>
    <dbReference type="NCBI Taxonomy" id="192259"/>
    <lineage>
        <taxon>Eukaryota</taxon>
        <taxon>Viridiplantae</taxon>
        <taxon>Streptophyta</taxon>
        <taxon>Embryophyta</taxon>
        <taxon>Tracheophyta</taxon>
        <taxon>Spermatophyta</taxon>
        <taxon>Magnoliopsida</taxon>
        <taxon>eudicotyledons</taxon>
        <taxon>Gunneridae</taxon>
        <taxon>Pentapetalae</taxon>
        <taxon>asterids</taxon>
        <taxon>lamiids</taxon>
        <taxon>Lamiales</taxon>
        <taxon>Lentibulariaceae</taxon>
        <taxon>Genlisea</taxon>
    </lineage>
</organism>
<dbReference type="AlphaFoldDB" id="S8CND0"/>
<reference evidence="1 2" key="1">
    <citation type="journal article" date="2013" name="BMC Genomics">
        <title>The miniature genome of a carnivorous plant Genlisea aurea contains a low number of genes and short non-coding sequences.</title>
        <authorList>
            <person name="Leushkin E.V."/>
            <person name="Sutormin R.A."/>
            <person name="Nabieva E.R."/>
            <person name="Penin A.A."/>
            <person name="Kondrashov A.S."/>
            <person name="Logacheva M.D."/>
        </authorList>
    </citation>
    <scope>NUCLEOTIDE SEQUENCE [LARGE SCALE GENOMIC DNA]</scope>
</reference>
<sequence>FSTTWASTLSVYIHRRIRRRQYRRTVEISKPSFLVEPPQILGDSSFTRSQTPRA</sequence>
<gene>
    <name evidence="1" type="ORF">M569_08486</name>
</gene>
<comment type="caution">
    <text evidence="1">The sequence shown here is derived from an EMBL/GenBank/DDBJ whole genome shotgun (WGS) entry which is preliminary data.</text>
</comment>
<feature type="non-terminal residue" evidence="1">
    <location>
        <position position="54"/>
    </location>
</feature>
<keyword evidence="2" id="KW-1185">Reference proteome</keyword>
<evidence type="ECO:0000313" key="1">
    <source>
        <dbReference type="EMBL" id="EPS66291.1"/>
    </source>
</evidence>
<name>S8CND0_9LAMI</name>
<proteinExistence type="predicted"/>
<evidence type="ECO:0000313" key="2">
    <source>
        <dbReference type="Proteomes" id="UP000015453"/>
    </source>
</evidence>
<accession>S8CND0</accession>